<evidence type="ECO:0000313" key="2">
    <source>
        <dbReference type="EMBL" id="MXR69755.1"/>
    </source>
</evidence>
<gene>
    <name evidence="2" type="ORF">GNT65_13920</name>
</gene>
<evidence type="ECO:0000313" key="3">
    <source>
        <dbReference type="Proteomes" id="UP000474778"/>
    </source>
</evidence>
<comment type="caution">
    <text evidence="2">The sequence shown here is derived from an EMBL/GenBank/DDBJ whole genome shotgun (WGS) entry which is preliminary data.</text>
</comment>
<dbReference type="AlphaFoldDB" id="A0A6L7HZK8"/>
<keyword evidence="1" id="KW-1133">Transmembrane helix</keyword>
<feature type="transmembrane region" description="Helical" evidence="1">
    <location>
        <begin position="60"/>
        <end position="81"/>
    </location>
</feature>
<reference evidence="2 3" key="1">
    <citation type="submission" date="2019-12" db="EMBL/GenBank/DDBJ databases">
        <title>Shewanella insulae sp. nov., isolated from a tidal flat.</title>
        <authorList>
            <person name="Yoon J.-H."/>
        </authorList>
    </citation>
    <scope>NUCLEOTIDE SEQUENCE [LARGE SCALE GENOMIC DNA]</scope>
    <source>
        <strain evidence="2 3">JBTF-M18</strain>
    </source>
</reference>
<feature type="transmembrane region" description="Helical" evidence="1">
    <location>
        <begin position="148"/>
        <end position="165"/>
    </location>
</feature>
<feature type="transmembrane region" description="Helical" evidence="1">
    <location>
        <begin position="7"/>
        <end position="26"/>
    </location>
</feature>
<dbReference type="RefSeq" id="WP_160797175.1">
    <property type="nucleotide sequence ID" value="NZ_WRPA01000012.1"/>
</dbReference>
<organism evidence="2 3">
    <name type="scientific">Shewanella insulae</name>
    <dbReference type="NCBI Taxonomy" id="2681496"/>
    <lineage>
        <taxon>Bacteria</taxon>
        <taxon>Pseudomonadati</taxon>
        <taxon>Pseudomonadota</taxon>
        <taxon>Gammaproteobacteria</taxon>
        <taxon>Alteromonadales</taxon>
        <taxon>Shewanellaceae</taxon>
        <taxon>Shewanella</taxon>
    </lineage>
</organism>
<keyword evidence="3" id="KW-1185">Reference proteome</keyword>
<accession>A0A6L7HZK8</accession>
<keyword evidence="1" id="KW-0812">Transmembrane</keyword>
<sequence length="168" mass="18856">MMKEALRYLSIILGAISVVSFTQRFFDIGLFETVEVLVEYYRNIAHIVFAVPFDTLGIKIPASLIDLWTLSFVGASAYVAVPNIEDSRFFRVRPNLANYKYWKVAFLFVMGMSGLGIAVLISSLYPNTYVDGFHEEPLDLMKEAAKKVFYILGAAVIFFVLNAFAPSA</sequence>
<protein>
    <submittedName>
        <fullName evidence="2">Uncharacterized protein</fullName>
    </submittedName>
</protein>
<name>A0A6L7HZK8_9GAMM</name>
<feature type="transmembrane region" description="Helical" evidence="1">
    <location>
        <begin position="101"/>
        <end position="125"/>
    </location>
</feature>
<dbReference type="EMBL" id="WRPA01000012">
    <property type="protein sequence ID" value="MXR69755.1"/>
    <property type="molecule type" value="Genomic_DNA"/>
</dbReference>
<keyword evidence="1" id="KW-0472">Membrane</keyword>
<evidence type="ECO:0000256" key="1">
    <source>
        <dbReference type="SAM" id="Phobius"/>
    </source>
</evidence>
<proteinExistence type="predicted"/>
<dbReference type="Proteomes" id="UP000474778">
    <property type="component" value="Unassembled WGS sequence"/>
</dbReference>